<feature type="transmembrane region" description="Helical" evidence="5">
    <location>
        <begin position="445"/>
        <end position="469"/>
    </location>
</feature>
<evidence type="ECO:0000256" key="1">
    <source>
        <dbReference type="ARBA" id="ARBA00004141"/>
    </source>
</evidence>
<dbReference type="InterPro" id="IPR019282">
    <property type="entry name" value="Glycoamylase-like_cons_dom"/>
</dbReference>
<dbReference type="Pfam" id="PF10091">
    <property type="entry name" value="Glycoamylase"/>
    <property type="match status" value="1"/>
</dbReference>
<reference evidence="7 8" key="1">
    <citation type="submission" date="2019-03" db="EMBL/GenBank/DDBJ databases">
        <title>Draft genome of Massilia hortus sp. nov., a novel bacterial species of the Oxalobacteraceae family.</title>
        <authorList>
            <person name="Peta V."/>
            <person name="Raths R."/>
            <person name="Bucking H."/>
        </authorList>
    </citation>
    <scope>NUCLEOTIDE SEQUENCE [LARGE SCALE GENOMIC DNA]</scope>
    <source>
        <strain evidence="7 8">ONC3</strain>
    </source>
</reference>
<dbReference type="InterPro" id="IPR050321">
    <property type="entry name" value="Glycosyltr_2/OpgH_subfam"/>
</dbReference>
<evidence type="ECO:0000256" key="2">
    <source>
        <dbReference type="ARBA" id="ARBA00022676"/>
    </source>
</evidence>
<keyword evidence="5" id="KW-0812">Transmembrane</keyword>
<evidence type="ECO:0000256" key="3">
    <source>
        <dbReference type="ARBA" id="ARBA00022679"/>
    </source>
</evidence>
<accession>A0A4Y9T4F5</accession>
<organism evidence="7 8">
    <name type="scientific">Massilia horti</name>
    <dbReference type="NCBI Taxonomy" id="2562153"/>
    <lineage>
        <taxon>Bacteria</taxon>
        <taxon>Pseudomonadati</taxon>
        <taxon>Pseudomonadota</taxon>
        <taxon>Betaproteobacteria</taxon>
        <taxon>Burkholderiales</taxon>
        <taxon>Oxalobacteraceae</taxon>
        <taxon>Telluria group</taxon>
        <taxon>Massilia</taxon>
    </lineage>
</organism>
<gene>
    <name evidence="7" type="ORF">E4O92_02330</name>
</gene>
<dbReference type="GO" id="GO:0016758">
    <property type="term" value="F:hexosyltransferase activity"/>
    <property type="evidence" value="ECO:0007669"/>
    <property type="project" value="TreeGrafter"/>
</dbReference>
<evidence type="ECO:0000313" key="8">
    <source>
        <dbReference type="Proteomes" id="UP000297258"/>
    </source>
</evidence>
<feature type="transmembrane region" description="Helical" evidence="5">
    <location>
        <begin position="981"/>
        <end position="1003"/>
    </location>
</feature>
<name>A0A4Y9T4F5_9BURK</name>
<keyword evidence="3" id="KW-0808">Transferase</keyword>
<sequence>MKVERSTQRPRHGLNHPRLSRVADAAPLRAELLGVDQMAVHGRQLAKQHKAGAQGGPDRMLARLADNAAVVARATTRLTHSANAGGRLTPADECLLDNIHLIEEQVRTAPRSLPKAYSRRLPRLADPAGMPRVYQLALEVIAHGDGRFEREGLVRLIEAYQEVAPLTLGELRAIPIMLRLVLIENLRRLSARLEDGCAQRDLASAWAGRMAAVAESRPGDLILEVADMERAVQPMGSSFIAELAHRLQGQSGVLPQALEWVAMRLKDAGSTIEQQVQADMAAQDADLASISNSVKSLRLLGATDWRQFVETMSAVEQTLRLDPAGTYARMDFSTRDHYRHVVERLARQCGHTEPEVAAEALALAGEPRSPTEGGLDLRLRHIGYYLIGPGLPLLGRRLQPRSRALARLRRVAPLPAYLGAIGLFTVLLSAAVVAIAQHGGAEGGLLVLLAVLAAICSSQLALALVNAIVTRLVTPKPLPRMDFSCGIPADCQSIVVVPSLLASSDNVAALCEALEVHYLANRERGGARRNLRFCLLTDLADAPQQEMFGDAELVEQARVAIELLNARYGHAHQIDAQNEEGEPGQVMVRFEPFLLLHRPRTWNESEQAWIGRERKQGQLADFNLFLRGGARDRFAVVVGGTEGLANVRYVITLDADTRLPRDAARKFVAAMAHPLNQPVLDPASGRVIEGYGILQPRVLSQQVSENASRYERLFCAEPGVSDLYQDLFGEGTFAGKGIYEVDTFERVLDQRLPDNVLSTDQLAGGYVRAGLLSDDQLYEPCPASYGDDASRRCRWIRGDWQLAPWLRSKVPAAGGGREPNPLSPFARWKLFDNLRRSLVAPSLTALLLCCWALLTGPALWSAAVLVVFFLPAFAGALVRLLDKPENVSWRAHLADSMPRARIAFCRAVLGMIFLPHEAWYSVDAIARTAWRMLVSRRHLLQWKASVRTRSSNEMERNWCDMWFSPVLAVGTATLLSFANPLALFAAAPLLLLWFLAPVVAWWISRPAPRQAPRLSTDQKKFLHLLARRTWSFFETHLGPADNWLPPDQMQEQPTAVVVHRTSPTNIGMALLANLTAWDFGFIATSTLLARSRATLSTMAGLARYRGHFYNWYDTQTLEPLQPLYISSADSGNLAAHLLTLASGLAQLADQPIAGARSLAGICATVQVLVEACAGEEDLREALAALAHQLSPERCSNLDTLPGQADCLQAACIKAEAIVATLTPSADPEIRGWAGKLAAQCQAARDELFALAPWMHVAQEYVLDASLTRIPTLRELAGFSFGHMPSGDPAPEQVERHQALAKLVAEGRAEARARLSEIEKLAGQARAFAVMDFGLLYDAGTRLLATGYDVGEHRLDAASCDLLASETRLASFVAIAQGQLPQEHWFALGRQMCSIKGEQMLLSRSGSMSEYLMPVLVMPTYRNTLLDQACRGIVGAQIDYGSRNEVPWGISESCYNAIDASSNYQYREFGVPGARLKREQGDDLVIAPYATMLALMVEPEQACANLQRLAQLDLMCRYGFYDAVDYTADRLGHGQDFAVVRAFMTRHQGMGLLALSHLLHDRPMQRRFVADPQFQATLLLLQEPQSDAVSKMFPQ</sequence>
<dbReference type="PANTHER" id="PTHR43867:SF2">
    <property type="entry name" value="CELLULOSE SYNTHASE CATALYTIC SUBUNIT A [UDP-FORMING]"/>
    <property type="match status" value="1"/>
</dbReference>
<dbReference type="Gene3D" id="1.50.10.140">
    <property type="match status" value="2"/>
</dbReference>
<evidence type="ECO:0000259" key="6">
    <source>
        <dbReference type="Pfam" id="PF10091"/>
    </source>
</evidence>
<dbReference type="OrthoDB" id="9769991at2"/>
<proteinExistence type="predicted"/>
<keyword evidence="5" id="KW-0472">Membrane</keyword>
<dbReference type="GO" id="GO:0005886">
    <property type="term" value="C:plasma membrane"/>
    <property type="evidence" value="ECO:0007669"/>
    <property type="project" value="TreeGrafter"/>
</dbReference>
<evidence type="ECO:0000256" key="4">
    <source>
        <dbReference type="ARBA" id="ARBA00022989"/>
    </source>
</evidence>
<comment type="caution">
    <text evidence="7">The sequence shown here is derived from an EMBL/GenBank/DDBJ whole genome shotgun (WGS) entry which is preliminary data.</text>
</comment>
<feature type="domain" description="Glycoamylase-like" evidence="6">
    <location>
        <begin position="1363"/>
        <end position="1556"/>
    </location>
</feature>
<dbReference type="EMBL" id="SPUM01000013">
    <property type="protein sequence ID" value="TFW35212.1"/>
    <property type="molecule type" value="Genomic_DNA"/>
</dbReference>
<keyword evidence="4 5" id="KW-1133">Transmembrane helix</keyword>
<keyword evidence="2" id="KW-0328">Glycosyltransferase</keyword>
<evidence type="ECO:0000313" key="7">
    <source>
        <dbReference type="EMBL" id="TFW35212.1"/>
    </source>
</evidence>
<dbReference type="Proteomes" id="UP000297258">
    <property type="component" value="Unassembled WGS sequence"/>
</dbReference>
<dbReference type="PANTHER" id="PTHR43867">
    <property type="entry name" value="CELLULOSE SYNTHASE CATALYTIC SUBUNIT A [UDP-FORMING]"/>
    <property type="match status" value="1"/>
</dbReference>
<feature type="transmembrane region" description="Helical" evidence="5">
    <location>
        <begin position="837"/>
        <end position="854"/>
    </location>
</feature>
<comment type="subcellular location">
    <subcellularLocation>
        <location evidence="1">Membrane</location>
        <topology evidence="1">Multi-pass membrane protein</topology>
    </subcellularLocation>
</comment>
<dbReference type="RefSeq" id="WP_135188141.1">
    <property type="nucleotide sequence ID" value="NZ_SPUM01000013.1"/>
</dbReference>
<evidence type="ECO:0000256" key="5">
    <source>
        <dbReference type="SAM" id="Phobius"/>
    </source>
</evidence>
<protein>
    <recommendedName>
        <fullName evidence="6">Glycoamylase-like domain-containing protein</fullName>
    </recommendedName>
</protein>
<feature type="transmembrane region" description="Helical" evidence="5">
    <location>
        <begin position="860"/>
        <end position="881"/>
    </location>
</feature>
<keyword evidence="8" id="KW-1185">Reference proteome</keyword>
<feature type="transmembrane region" description="Helical" evidence="5">
    <location>
        <begin position="416"/>
        <end position="439"/>
    </location>
</feature>